<feature type="transmembrane region" description="Helical" evidence="1">
    <location>
        <begin position="38"/>
        <end position="57"/>
    </location>
</feature>
<accession>A0A347UDH5</accession>
<sequence>MAFFETRQRRRWRKLRRKLQKLRRGFWGKLQRPLTWKLIVKMGFIIYRIYRLVLWVLDLFD</sequence>
<proteinExistence type="predicted"/>
<dbReference type="Proteomes" id="UP000261704">
    <property type="component" value="Chromosome"/>
</dbReference>
<keyword evidence="1" id="KW-0472">Membrane</keyword>
<keyword evidence="3" id="KW-1185">Reference proteome</keyword>
<dbReference type="AlphaFoldDB" id="A0A347UDH5"/>
<protein>
    <submittedName>
        <fullName evidence="2">Uncharacterized protein</fullName>
    </submittedName>
</protein>
<keyword evidence="1" id="KW-1133">Transmembrane helix</keyword>
<organism evidence="2 3">
    <name type="scientific">Profundibacter amoris</name>
    <dbReference type="NCBI Taxonomy" id="2171755"/>
    <lineage>
        <taxon>Bacteria</taxon>
        <taxon>Pseudomonadati</taxon>
        <taxon>Pseudomonadota</taxon>
        <taxon>Alphaproteobacteria</taxon>
        <taxon>Rhodobacterales</taxon>
        <taxon>Paracoccaceae</taxon>
        <taxon>Profundibacter</taxon>
    </lineage>
</organism>
<reference evidence="2 3" key="1">
    <citation type="submission" date="2018-09" db="EMBL/GenBank/DDBJ databases">
        <title>Profundibacter amoris BAR1 gen. nov., sp. nov., a new member of the Roseobacter clade isolated at Lokis Castle Vent Field on the Arctic Mid-Oceanic Ridge.</title>
        <authorList>
            <person name="Le Moine Bauer S."/>
            <person name="Sjoeberg A.G."/>
            <person name="L'Haridon S."/>
            <person name="Stokke R."/>
            <person name="Roalkvam I."/>
            <person name="Steen I.H."/>
            <person name="Dahle H."/>
        </authorList>
    </citation>
    <scope>NUCLEOTIDE SEQUENCE [LARGE SCALE GENOMIC DNA]</scope>
    <source>
        <strain evidence="2 3">BAR1</strain>
    </source>
</reference>
<name>A0A347UDH5_9RHOB</name>
<dbReference type="EMBL" id="CP032125">
    <property type="protein sequence ID" value="AXX96903.1"/>
    <property type="molecule type" value="Genomic_DNA"/>
</dbReference>
<keyword evidence="1" id="KW-0812">Transmembrane</keyword>
<gene>
    <name evidence="2" type="ORF">BAR1_02555</name>
</gene>
<dbReference type="KEGG" id="pamo:BAR1_02555"/>
<evidence type="ECO:0000313" key="3">
    <source>
        <dbReference type="Proteomes" id="UP000261704"/>
    </source>
</evidence>
<evidence type="ECO:0000313" key="2">
    <source>
        <dbReference type="EMBL" id="AXX96903.1"/>
    </source>
</evidence>
<evidence type="ECO:0000256" key="1">
    <source>
        <dbReference type="SAM" id="Phobius"/>
    </source>
</evidence>